<feature type="non-terminal residue" evidence="3">
    <location>
        <position position="1"/>
    </location>
</feature>
<feature type="domain" description="MULE transposase" evidence="2">
    <location>
        <begin position="249"/>
        <end position="325"/>
    </location>
</feature>
<gene>
    <name evidence="3" type="primary">ccpA</name>
    <name evidence="3" type="ORF">g.6536</name>
</gene>
<proteinExistence type="predicted"/>
<organism evidence="3">
    <name type="scientific">Fopius arisanus</name>
    <dbReference type="NCBI Taxonomy" id="64838"/>
    <lineage>
        <taxon>Eukaryota</taxon>
        <taxon>Metazoa</taxon>
        <taxon>Ecdysozoa</taxon>
        <taxon>Arthropoda</taxon>
        <taxon>Hexapoda</taxon>
        <taxon>Insecta</taxon>
        <taxon>Pterygota</taxon>
        <taxon>Neoptera</taxon>
        <taxon>Endopterygota</taxon>
        <taxon>Hymenoptera</taxon>
        <taxon>Apocrita</taxon>
        <taxon>Ichneumonoidea</taxon>
        <taxon>Braconidae</taxon>
        <taxon>Opiinae</taxon>
        <taxon>Fopius</taxon>
    </lineage>
</organism>
<protein>
    <submittedName>
        <fullName evidence="3">CcpA protein</fullName>
    </submittedName>
</protein>
<feature type="compositionally biased region" description="Basic residues" evidence="1">
    <location>
        <begin position="542"/>
        <end position="551"/>
    </location>
</feature>
<sequence length="572" mass="64731">SSANQIKTIDIYGIHIVFKSALEVYLEVNSAVLHQYVIKEDGGLTVIEDGNSRRHYSYKNHVYHFGSSTSIATNYRCCEYQTAFNCKVKLRRTHDGTFTLIGGEHRHRARQEEKENAAARVEMKRDASITHNTPMDIFLRVSRKYPAAAQRISVPAAESLIRRKREAIGRPREPESLEELGSILVKNDEMAEMVRGNFKGVVHPPGGAEGCALLFINDAVLNDLNTAKMIQIDGTMKAVPNIPTGTQIWIISMRKRNKSFAVGFAYCRGAKAVLYEAILRRLLELAPGLKDVQLIISDFEKAALKAFRLVFPRARIQGCWFHFVKAMSDHWKQLRLRNAPSEPKLITRSLALLPPELVHIGVKVIEEICNLYHEIFANLKRWAAYIQGEWGGKPEVVSVFSSCIRTNNDSEAFNRHFTTRAGGRKPRVYVFIRNLQDIINNEVVNLKRSDANIPLVKVKKREQILTKDEQIIKAQKTLLRDGITQQDVYDFMKSRLSPHLSQIIDEERLNLAQGKVTNTTYVKKPKPAIKSLSPDDEEYGVKRKRPHKKSPKAMVVTKKAKGHEEAGAATSG</sequence>
<evidence type="ECO:0000259" key="2">
    <source>
        <dbReference type="Pfam" id="PF10551"/>
    </source>
</evidence>
<reference evidence="3" key="1">
    <citation type="submission" date="2015-01" db="EMBL/GenBank/DDBJ databases">
        <title>Transcriptome Assembly of Fopius arisanus.</title>
        <authorList>
            <person name="Geib S."/>
        </authorList>
    </citation>
    <scope>NUCLEOTIDE SEQUENCE</scope>
</reference>
<evidence type="ECO:0000256" key="1">
    <source>
        <dbReference type="SAM" id="MobiDB-lite"/>
    </source>
</evidence>
<dbReference type="Pfam" id="PF10551">
    <property type="entry name" value="MULE"/>
    <property type="match status" value="1"/>
</dbReference>
<dbReference type="EMBL" id="GBYB01004575">
    <property type="protein sequence ID" value="JAG74342.1"/>
    <property type="molecule type" value="Transcribed_RNA"/>
</dbReference>
<evidence type="ECO:0000313" key="3">
    <source>
        <dbReference type="EMBL" id="JAG74342.1"/>
    </source>
</evidence>
<dbReference type="AlphaFoldDB" id="A0A0C9R8T6"/>
<feature type="region of interest" description="Disordered" evidence="1">
    <location>
        <begin position="525"/>
        <end position="572"/>
    </location>
</feature>
<accession>A0A0C9R8T6</accession>
<name>A0A0C9R8T6_9HYME</name>
<dbReference type="InterPro" id="IPR018289">
    <property type="entry name" value="MULE_transposase_dom"/>
</dbReference>